<comment type="similarity">
    <text evidence="1">Belongs to the outer membrane factor (OMF) (TC 1.B.17) family.</text>
</comment>
<evidence type="ECO:0000256" key="1">
    <source>
        <dbReference type="ARBA" id="ARBA00007613"/>
    </source>
</evidence>
<feature type="signal peptide" evidence="2">
    <location>
        <begin position="1"/>
        <end position="26"/>
    </location>
</feature>
<evidence type="ECO:0000313" key="4">
    <source>
        <dbReference type="Proteomes" id="UP000003299"/>
    </source>
</evidence>
<dbReference type="Proteomes" id="UP000003299">
    <property type="component" value="Unassembled WGS sequence"/>
</dbReference>
<dbReference type="PANTHER" id="PTHR30203">
    <property type="entry name" value="OUTER MEMBRANE CATION EFFLUX PROTEIN"/>
    <property type="match status" value="1"/>
</dbReference>
<dbReference type="eggNOG" id="COG1538">
    <property type="taxonomic scope" value="Bacteria"/>
</dbReference>
<dbReference type="RefSeq" id="WP_005998124.1">
    <property type="nucleotide sequence ID" value="NZ_AEQV01000277.1"/>
</dbReference>
<dbReference type="AlphaFoldDB" id="F0BKX6"/>
<dbReference type="InterPro" id="IPR003423">
    <property type="entry name" value="OMP_efflux"/>
</dbReference>
<name>F0BKX6_9XANT</name>
<feature type="non-terminal residue" evidence="3">
    <location>
        <position position="269"/>
    </location>
</feature>
<reference evidence="3 4" key="1">
    <citation type="journal article" date="2011" name="BMC Genomics">
        <title>Comparative genomics reveals diversity among xanthomonads infecting tomato and pepper.</title>
        <authorList>
            <person name="Potnis N."/>
            <person name="Krasileva K."/>
            <person name="Chow V."/>
            <person name="Almeida N.F."/>
            <person name="Patil P.B."/>
            <person name="Ryan R.P."/>
            <person name="Sharlach M."/>
            <person name="Behlau F."/>
            <person name="Dow J.M."/>
            <person name="Momol M.T."/>
            <person name="White F.F."/>
            <person name="Preston J.F."/>
            <person name="Vinatzer B.A."/>
            <person name="Koebnik R."/>
            <person name="Setubal J.C."/>
            <person name="Norman D.J."/>
            <person name="Staskawicz B.J."/>
            <person name="Jones J.B."/>
        </authorList>
    </citation>
    <scope>NUCLEOTIDE SEQUENCE [LARGE SCALE GENOMIC DNA]</scope>
    <source>
        <strain evidence="3 4">ATCC 35937</strain>
    </source>
</reference>
<organism evidence="3 4">
    <name type="scientific">Xanthomonas vesicatoria ATCC 35937</name>
    <dbReference type="NCBI Taxonomy" id="925775"/>
    <lineage>
        <taxon>Bacteria</taxon>
        <taxon>Pseudomonadati</taxon>
        <taxon>Pseudomonadota</taxon>
        <taxon>Gammaproteobacteria</taxon>
        <taxon>Lysobacterales</taxon>
        <taxon>Lysobacteraceae</taxon>
        <taxon>Xanthomonas</taxon>
    </lineage>
</organism>
<dbReference type="PANTHER" id="PTHR30203:SF25">
    <property type="entry name" value="OUTER MEMBRANE PROTEIN-RELATED"/>
    <property type="match status" value="1"/>
</dbReference>
<keyword evidence="2" id="KW-0732">Signal</keyword>
<dbReference type="InterPro" id="IPR010131">
    <property type="entry name" value="MdtP/NodT-like"/>
</dbReference>
<dbReference type="EMBL" id="AEQV01000277">
    <property type="protein sequence ID" value="EGD06886.1"/>
    <property type="molecule type" value="Genomic_DNA"/>
</dbReference>
<evidence type="ECO:0000256" key="2">
    <source>
        <dbReference type="SAM" id="SignalP"/>
    </source>
</evidence>
<accession>F0BKX6</accession>
<proteinExistence type="inferred from homology"/>
<evidence type="ECO:0000313" key="3">
    <source>
        <dbReference type="EMBL" id="EGD06886.1"/>
    </source>
</evidence>
<sequence length="269" mass="28953">MPSLRTLAALTVASLAAGCAVGPNYARPDMPLPDRYLGQADVAARQATTQAELTTWWAGFNDPDLSRYVTAALAQNLDLAQATARVTQARAGLTAATAALLPSGTISGSATRAYQSLETPLGQVLDSTPNLDRYASVYEANLGASWELDLFGRQRRASEAARADLDAEQANLQDVQVTVAAEVARNYFELRGTQKQLDVSKRTLTNLRDTQKLTQTRWDLGAGSELDVQSSLARLKAIEADIPLLETAEAQYRHRLAVLLGQQPNALDA</sequence>
<dbReference type="GO" id="GO:0015562">
    <property type="term" value="F:efflux transmembrane transporter activity"/>
    <property type="evidence" value="ECO:0007669"/>
    <property type="project" value="InterPro"/>
</dbReference>
<dbReference type="SUPFAM" id="SSF56954">
    <property type="entry name" value="Outer membrane efflux proteins (OEP)"/>
    <property type="match status" value="1"/>
</dbReference>
<dbReference type="Pfam" id="PF02321">
    <property type="entry name" value="OEP"/>
    <property type="match status" value="1"/>
</dbReference>
<feature type="chain" id="PRO_5003245740" evidence="2">
    <location>
        <begin position="27"/>
        <end position="269"/>
    </location>
</feature>
<protein>
    <submittedName>
        <fullName evidence="3">Outer membrane protein</fullName>
    </submittedName>
</protein>
<dbReference type="PROSITE" id="PS51257">
    <property type="entry name" value="PROKAR_LIPOPROTEIN"/>
    <property type="match status" value="1"/>
</dbReference>
<dbReference type="Gene3D" id="1.20.1600.10">
    <property type="entry name" value="Outer membrane efflux proteins (OEP)"/>
    <property type="match status" value="1"/>
</dbReference>
<comment type="caution">
    <text evidence="3">The sequence shown here is derived from an EMBL/GenBank/DDBJ whole genome shotgun (WGS) entry which is preliminary data.</text>
</comment>
<gene>
    <name evidence="3" type="ORF">XVE_4942</name>
</gene>